<accession>A0A8H3QW37</accession>
<feature type="coiled-coil region" evidence="1">
    <location>
        <begin position="67"/>
        <end position="101"/>
    </location>
</feature>
<evidence type="ECO:0000313" key="3">
    <source>
        <dbReference type="Proteomes" id="UP000615446"/>
    </source>
</evidence>
<proteinExistence type="predicted"/>
<name>A0A8H3QW37_9GLOM</name>
<dbReference type="Proteomes" id="UP000615446">
    <property type="component" value="Unassembled WGS sequence"/>
</dbReference>
<sequence>MLDIKDQISKEMSQIKNQVYLFGNEIQEFKDQRTNRFLNKMENEKPSSAKKTTNGKCIYKNSKDLSLSSEEEQFNDLILKHQNLESKLNSIEGTINTILNNFFNSFIKGKHVQYKSVELEEKYRKTDYEGNDDDTIDQ</sequence>
<reference evidence="2" key="1">
    <citation type="submission" date="2019-10" db="EMBL/GenBank/DDBJ databases">
        <title>Conservation and host-specific expression of non-tandemly repeated heterogenous ribosome RNA gene in arbuscular mycorrhizal fungi.</title>
        <authorList>
            <person name="Maeda T."/>
            <person name="Kobayashi Y."/>
            <person name="Nakagawa T."/>
            <person name="Ezawa T."/>
            <person name="Yamaguchi K."/>
            <person name="Bino T."/>
            <person name="Nishimoto Y."/>
            <person name="Shigenobu S."/>
            <person name="Kawaguchi M."/>
        </authorList>
    </citation>
    <scope>NUCLEOTIDE SEQUENCE</scope>
    <source>
        <strain evidence="2">HR1</strain>
    </source>
</reference>
<comment type="caution">
    <text evidence="2">The sequence shown here is derived from an EMBL/GenBank/DDBJ whole genome shotgun (WGS) entry which is preliminary data.</text>
</comment>
<evidence type="ECO:0000256" key="1">
    <source>
        <dbReference type="SAM" id="Coils"/>
    </source>
</evidence>
<gene>
    <name evidence="2" type="ORF">RCL2_001824800</name>
</gene>
<keyword evidence="1" id="KW-0175">Coiled coil</keyword>
<evidence type="ECO:0000313" key="2">
    <source>
        <dbReference type="EMBL" id="GES91429.1"/>
    </source>
</evidence>
<dbReference type="AlphaFoldDB" id="A0A8H3QW37"/>
<dbReference type="EMBL" id="BLAL01000203">
    <property type="protein sequence ID" value="GES91429.1"/>
    <property type="molecule type" value="Genomic_DNA"/>
</dbReference>
<protein>
    <submittedName>
        <fullName evidence="2">Uncharacterized protein</fullName>
    </submittedName>
</protein>
<organism evidence="2 3">
    <name type="scientific">Rhizophagus clarus</name>
    <dbReference type="NCBI Taxonomy" id="94130"/>
    <lineage>
        <taxon>Eukaryota</taxon>
        <taxon>Fungi</taxon>
        <taxon>Fungi incertae sedis</taxon>
        <taxon>Mucoromycota</taxon>
        <taxon>Glomeromycotina</taxon>
        <taxon>Glomeromycetes</taxon>
        <taxon>Glomerales</taxon>
        <taxon>Glomeraceae</taxon>
        <taxon>Rhizophagus</taxon>
    </lineage>
</organism>